<feature type="transmembrane region" description="Helical" evidence="1">
    <location>
        <begin position="84"/>
        <end position="104"/>
    </location>
</feature>
<feature type="transmembrane region" description="Helical" evidence="1">
    <location>
        <begin position="142"/>
        <end position="161"/>
    </location>
</feature>
<organism evidence="4">
    <name type="scientific">Brugia pahangi</name>
    <name type="common">Filarial nematode worm</name>
    <dbReference type="NCBI Taxonomy" id="6280"/>
    <lineage>
        <taxon>Eukaryota</taxon>
        <taxon>Metazoa</taxon>
        <taxon>Ecdysozoa</taxon>
        <taxon>Nematoda</taxon>
        <taxon>Chromadorea</taxon>
        <taxon>Rhabditida</taxon>
        <taxon>Spirurina</taxon>
        <taxon>Spiruromorpha</taxon>
        <taxon>Filarioidea</taxon>
        <taxon>Onchocercidae</taxon>
        <taxon>Brugia</taxon>
    </lineage>
</organism>
<keyword evidence="1" id="KW-0472">Membrane</keyword>
<dbReference type="EMBL" id="UZAD01013320">
    <property type="protein sequence ID" value="VDN93952.1"/>
    <property type="molecule type" value="Genomic_DNA"/>
</dbReference>
<protein>
    <submittedName>
        <fullName evidence="4">Dolichyl-phosphate-mannose--protein mannosyltransferase</fullName>
    </submittedName>
</protein>
<gene>
    <name evidence="2" type="ORF">BPAG_LOCUS12766</name>
</gene>
<keyword evidence="3" id="KW-1185">Reference proteome</keyword>
<dbReference type="Proteomes" id="UP000278627">
    <property type="component" value="Unassembled WGS sequence"/>
</dbReference>
<sequence>MAYFLVPEEVSPTEAIIRRRINFSFRLLIASFTSCQIFDFLFSPVWIHGYIWSLNQKVDLELSTKSAGDIFKHQLSVCSYSERLIYSTVLVFIIWIFFLISGFWNENRTIWQLLRLSIIIGVLTAISRCLQMKQRLYSAIHEGFYAYFLIFFTGLILTLQLSERIIDSSAEVKSTSIIKSNFLLQSKKLL</sequence>
<evidence type="ECO:0000313" key="3">
    <source>
        <dbReference type="Proteomes" id="UP000278627"/>
    </source>
</evidence>
<dbReference type="WBParaSite" id="BPAG_0001283801-mRNA-1">
    <property type="protein sequence ID" value="BPAG_0001283801-mRNA-1"/>
    <property type="gene ID" value="BPAG_0001283801"/>
</dbReference>
<keyword evidence="1" id="KW-0812">Transmembrane</keyword>
<reference evidence="4" key="1">
    <citation type="submission" date="2017-02" db="UniProtKB">
        <authorList>
            <consortium name="WormBaseParasite"/>
        </authorList>
    </citation>
    <scope>IDENTIFICATION</scope>
</reference>
<keyword evidence="1" id="KW-1133">Transmembrane helix</keyword>
<name>A0A0N4TVD8_BRUPA</name>
<evidence type="ECO:0000256" key="1">
    <source>
        <dbReference type="SAM" id="Phobius"/>
    </source>
</evidence>
<evidence type="ECO:0000313" key="4">
    <source>
        <dbReference type="WBParaSite" id="BPAG_0001283801-mRNA-1"/>
    </source>
</evidence>
<proteinExistence type="predicted"/>
<evidence type="ECO:0000313" key="2">
    <source>
        <dbReference type="EMBL" id="VDN93952.1"/>
    </source>
</evidence>
<feature type="transmembrane region" description="Helical" evidence="1">
    <location>
        <begin position="27"/>
        <end position="47"/>
    </location>
</feature>
<reference evidence="2 3" key="2">
    <citation type="submission" date="2018-11" db="EMBL/GenBank/DDBJ databases">
        <authorList>
            <consortium name="Pathogen Informatics"/>
        </authorList>
    </citation>
    <scope>NUCLEOTIDE SEQUENCE [LARGE SCALE GENOMIC DNA]</scope>
</reference>
<dbReference type="AlphaFoldDB" id="A0A0N4TVD8"/>
<accession>A0A0N4TVD8</accession>